<dbReference type="SMART" id="SM00360">
    <property type="entry name" value="RRM"/>
    <property type="match status" value="1"/>
</dbReference>
<dbReference type="CDD" id="cd12398">
    <property type="entry name" value="RRM_CSTF2_RNA15_like"/>
    <property type="match status" value="1"/>
</dbReference>
<dbReference type="SUPFAM" id="SSF54928">
    <property type="entry name" value="RNA-binding domain, RBD"/>
    <property type="match status" value="1"/>
</dbReference>
<dbReference type="EMBL" id="PDCK01000041">
    <property type="protein sequence ID" value="PRQ44639.1"/>
    <property type="molecule type" value="Genomic_DNA"/>
</dbReference>
<sequence length="302" mass="33218">MASSRRIFVGNIPYDATEQQVKALCEEVGPVVTFRMVTDKDTGKPKGFGFCEYRDEATAFSALRNLQDCELNGRRLKVNFAANDKANHQPIGLQAAVDAAAAMAGALGGSQQQALANDPLTVHLSKMSRNQLAQMVSEMKGIAVENQEMAQELLLAKPQLNRALLQAQMMLGMVTPQMLGQVNMRPMLPFNNGQPQQQQLVPKSEPVQISEPQTLVTPQMMQKRAMPPLNMGQQQQQQVPKSEPVQISEPQILPTGVDPALLQQVLSLPPKTVASLAPELRQQVIQLQQMYRQDQRIPCSSG</sequence>
<evidence type="ECO:0000259" key="4">
    <source>
        <dbReference type="PROSITE" id="PS50102"/>
    </source>
</evidence>
<dbReference type="GO" id="GO:0005847">
    <property type="term" value="C:mRNA cleavage and polyadenylation specificity factor complex"/>
    <property type="evidence" value="ECO:0007669"/>
    <property type="project" value="TreeGrafter"/>
</dbReference>
<dbReference type="InterPro" id="IPR035979">
    <property type="entry name" value="RBD_domain_sf"/>
</dbReference>
<dbReference type="Gene3D" id="3.30.70.330">
    <property type="match status" value="1"/>
</dbReference>
<evidence type="ECO:0000256" key="1">
    <source>
        <dbReference type="ARBA" id="ARBA00004123"/>
    </source>
</evidence>
<dbReference type="Pfam" id="PF14304">
    <property type="entry name" value="CSTF_C"/>
    <property type="match status" value="1"/>
</dbReference>
<evidence type="ECO:0000256" key="3">
    <source>
        <dbReference type="PROSITE-ProRule" id="PRU00176"/>
    </source>
</evidence>
<dbReference type="OMA" id="CEPEDAP"/>
<comment type="subcellular location">
    <subcellularLocation>
        <location evidence="1">Nucleus</location>
    </subcellularLocation>
</comment>
<dbReference type="InterPro" id="IPR038192">
    <property type="entry name" value="CSTF_C_sf"/>
</dbReference>
<accession>A0A2P6RDX1</accession>
<keyword evidence="2" id="KW-0539">Nucleus</keyword>
<gene>
    <name evidence="5" type="ORF">RchiOBHm_Chr3g0481441</name>
</gene>
<dbReference type="GO" id="GO:0003729">
    <property type="term" value="F:mRNA binding"/>
    <property type="evidence" value="ECO:0007669"/>
    <property type="project" value="TreeGrafter"/>
</dbReference>
<feature type="domain" description="RRM" evidence="4">
    <location>
        <begin position="5"/>
        <end position="83"/>
    </location>
</feature>
<comment type="caution">
    <text evidence="5">The sequence shown here is derived from an EMBL/GenBank/DDBJ whole genome shotgun (WGS) entry which is preliminary data.</text>
</comment>
<name>A0A2P6RDX1_ROSCH</name>
<keyword evidence="6" id="KW-1185">Reference proteome</keyword>
<proteinExistence type="predicted"/>
<dbReference type="Pfam" id="PF14327">
    <property type="entry name" value="CSTF2_hinge"/>
    <property type="match status" value="1"/>
</dbReference>
<dbReference type="InterPro" id="IPR012677">
    <property type="entry name" value="Nucleotide-bd_a/b_plait_sf"/>
</dbReference>
<evidence type="ECO:0000313" key="5">
    <source>
        <dbReference type="EMBL" id="PRQ44639.1"/>
    </source>
</evidence>
<dbReference type="InterPro" id="IPR000504">
    <property type="entry name" value="RRM_dom"/>
</dbReference>
<dbReference type="Pfam" id="PF00076">
    <property type="entry name" value="RRM_1"/>
    <property type="match status" value="1"/>
</dbReference>
<dbReference type="PANTHER" id="PTHR45735:SF2">
    <property type="entry name" value="CLEAVAGE STIMULATION FACTOR SUBUNIT 2"/>
    <property type="match status" value="1"/>
</dbReference>
<dbReference type="InterPro" id="IPR025742">
    <property type="entry name" value="CSTF2_hinge"/>
</dbReference>
<evidence type="ECO:0000313" key="6">
    <source>
        <dbReference type="Proteomes" id="UP000238479"/>
    </source>
</evidence>
<organism evidence="5 6">
    <name type="scientific">Rosa chinensis</name>
    <name type="common">China rose</name>
    <dbReference type="NCBI Taxonomy" id="74649"/>
    <lineage>
        <taxon>Eukaryota</taxon>
        <taxon>Viridiplantae</taxon>
        <taxon>Streptophyta</taxon>
        <taxon>Embryophyta</taxon>
        <taxon>Tracheophyta</taxon>
        <taxon>Spermatophyta</taxon>
        <taxon>Magnoliopsida</taxon>
        <taxon>eudicotyledons</taxon>
        <taxon>Gunneridae</taxon>
        <taxon>Pentapetalae</taxon>
        <taxon>rosids</taxon>
        <taxon>fabids</taxon>
        <taxon>Rosales</taxon>
        <taxon>Rosaceae</taxon>
        <taxon>Rosoideae</taxon>
        <taxon>Rosoideae incertae sedis</taxon>
        <taxon>Rosa</taxon>
    </lineage>
</organism>
<keyword evidence="3" id="KW-0694">RNA-binding</keyword>
<dbReference type="Gene3D" id="1.10.20.70">
    <property type="entry name" value="Transcription termination and cleavage factor, C-terminal domain"/>
    <property type="match status" value="1"/>
</dbReference>
<dbReference type="Gene3D" id="1.25.40.630">
    <property type="match status" value="1"/>
</dbReference>
<dbReference type="PANTHER" id="PTHR45735">
    <property type="entry name" value="CLEAVAGE STIMULATION FACTOR SUBUNIT 2"/>
    <property type="match status" value="1"/>
</dbReference>
<protein>
    <submittedName>
        <fullName evidence="5">Putative nucleotide-binding alpha-beta plait domain-containing protein</fullName>
    </submittedName>
</protein>
<dbReference type="Gramene" id="PRQ44639">
    <property type="protein sequence ID" value="PRQ44639"/>
    <property type="gene ID" value="RchiOBHm_Chr3g0481441"/>
</dbReference>
<dbReference type="InterPro" id="IPR026896">
    <property type="entry name" value="CSTF_C"/>
</dbReference>
<reference evidence="5 6" key="1">
    <citation type="journal article" date="2018" name="Nat. Genet.">
        <title>The Rosa genome provides new insights in the design of modern roses.</title>
        <authorList>
            <person name="Bendahmane M."/>
        </authorList>
    </citation>
    <scope>NUCLEOTIDE SEQUENCE [LARGE SCALE GENOMIC DNA]</scope>
    <source>
        <strain evidence="6">cv. Old Blush</strain>
    </source>
</reference>
<dbReference type="PROSITE" id="PS50102">
    <property type="entry name" value="RRM"/>
    <property type="match status" value="1"/>
</dbReference>
<evidence type="ECO:0000256" key="2">
    <source>
        <dbReference type="ARBA" id="ARBA00023242"/>
    </source>
</evidence>
<dbReference type="STRING" id="74649.A0A2P6RDX1"/>
<dbReference type="AlphaFoldDB" id="A0A2P6RDX1"/>
<dbReference type="Proteomes" id="UP000238479">
    <property type="component" value="Chromosome 3"/>
</dbReference>
<dbReference type="GO" id="GO:0031124">
    <property type="term" value="P:mRNA 3'-end processing"/>
    <property type="evidence" value="ECO:0007669"/>
    <property type="project" value="InterPro"/>
</dbReference>